<feature type="transmembrane region" description="Helical" evidence="9">
    <location>
        <begin position="342"/>
        <end position="362"/>
    </location>
</feature>
<keyword evidence="4 8" id="KW-0611">Plant defense</keyword>
<gene>
    <name evidence="8" type="primary">MLO</name>
    <name evidence="10" type="ORF">Tsubulata_012682</name>
</gene>
<dbReference type="OrthoDB" id="1388414at2759"/>
<evidence type="ECO:0000256" key="2">
    <source>
        <dbReference type="ARBA" id="ARBA00006574"/>
    </source>
</evidence>
<dbReference type="Proteomes" id="UP001141552">
    <property type="component" value="Unassembled WGS sequence"/>
</dbReference>
<feature type="transmembrane region" description="Helical" evidence="9">
    <location>
        <begin position="374"/>
        <end position="399"/>
    </location>
</feature>
<dbReference type="PANTHER" id="PTHR31942:SF72">
    <property type="entry name" value="MLO-LIKE PROTEIN"/>
    <property type="match status" value="1"/>
</dbReference>
<dbReference type="EMBL" id="JAKUCV010003216">
    <property type="protein sequence ID" value="KAJ4839702.1"/>
    <property type="molecule type" value="Genomic_DNA"/>
</dbReference>
<sequence length="506" mass="58468">MAVEAVGEQSLEETPTWAVATVCFVLIVLSLLIEHLLLLLAKYFNKKRRKSLIRALDKIKSDLMLLGFISLLLTICEKRIASICIPKSVGETFLPCGSPSYSDETEEEAKCAEKGKVSFLSRSGVQQLQYLIFVLAAFHSLSSILIFGLGMAKMKRWESWEAETKTLEYQFLRDPRRFQLTHQTSFGKRHLRFWTEPPVLRWPAFFLRQFYGSVPKVDYLTLRHGFILAHFEERSNFDFHKYIKRALDRDFKKVVGISYWIWIFTIFFIFFNAHKFYSYLWLPFIPLVMLLVIGTKLQAIITSMCLDSHDKSHVVRGTLLVQPSDHFFWFGRPKLLLHLMHFILFQNSFQLAFFTWTWYYFGFRSCFHRKTVDIVLRIVMGILVHFLCGYVTLPLCALVTQMGTSMRGAVFTEDVMEGLKRWEANAKKTLRSNYQSARPSLDASLDTSLSLESTLSFSASHSVEFDPPVEREDAIIEVADAENDPGIIVEEEGEKKGSFEGFVMIS</sequence>
<proteinExistence type="inferred from homology"/>
<evidence type="ECO:0000256" key="6">
    <source>
        <dbReference type="ARBA" id="ARBA00023136"/>
    </source>
</evidence>
<keyword evidence="8" id="KW-0112">Calmodulin-binding</keyword>
<keyword evidence="11" id="KW-1185">Reference proteome</keyword>
<reference evidence="10" key="1">
    <citation type="submission" date="2022-02" db="EMBL/GenBank/DDBJ databases">
        <authorList>
            <person name="Henning P.M."/>
            <person name="McCubbin A.G."/>
            <person name="Shore J.S."/>
        </authorList>
    </citation>
    <scope>NUCLEOTIDE SEQUENCE</scope>
    <source>
        <strain evidence="10">F60SS</strain>
        <tissue evidence="10">Leaves</tissue>
    </source>
</reference>
<comment type="subcellular location">
    <subcellularLocation>
        <location evidence="1 8">Membrane</location>
        <topology evidence="1 8">Multi-pass membrane protein</topology>
    </subcellularLocation>
</comment>
<accession>A0A9Q0JFZ3</accession>
<evidence type="ECO:0000256" key="9">
    <source>
        <dbReference type="SAM" id="Phobius"/>
    </source>
</evidence>
<comment type="similarity">
    <text evidence="2 8">Belongs to the MLO family.</text>
</comment>
<feature type="transmembrane region" description="Helical" evidence="9">
    <location>
        <begin position="17"/>
        <end position="41"/>
    </location>
</feature>
<keyword evidence="5 8" id="KW-1133">Transmembrane helix</keyword>
<dbReference type="GO" id="GO:0016020">
    <property type="term" value="C:membrane"/>
    <property type="evidence" value="ECO:0007669"/>
    <property type="project" value="UniProtKB-SubCell"/>
</dbReference>
<comment type="domain">
    <text evidence="8">The C-terminus contains a calmodulin-binding domain, which binds calmodulin in a calcium-dependent fashion.</text>
</comment>
<evidence type="ECO:0000256" key="4">
    <source>
        <dbReference type="ARBA" id="ARBA00022821"/>
    </source>
</evidence>
<keyword evidence="7 8" id="KW-0568">Pathogenesis-related protein</keyword>
<keyword evidence="6 8" id="KW-0472">Membrane</keyword>
<reference evidence="10" key="2">
    <citation type="journal article" date="2023" name="Plants (Basel)">
        <title>Annotation of the Turnera subulata (Passifloraceae) Draft Genome Reveals the S-Locus Evolved after the Divergence of Turneroideae from Passifloroideae in a Stepwise Manner.</title>
        <authorList>
            <person name="Henning P.M."/>
            <person name="Roalson E.H."/>
            <person name="Mir W."/>
            <person name="McCubbin A.G."/>
            <person name="Shore J.S."/>
        </authorList>
    </citation>
    <scope>NUCLEOTIDE SEQUENCE</scope>
    <source>
        <strain evidence="10">F60SS</strain>
    </source>
</reference>
<evidence type="ECO:0000256" key="1">
    <source>
        <dbReference type="ARBA" id="ARBA00004141"/>
    </source>
</evidence>
<evidence type="ECO:0000256" key="3">
    <source>
        <dbReference type="ARBA" id="ARBA00022692"/>
    </source>
</evidence>
<name>A0A9Q0JFZ3_9ROSI</name>
<dbReference type="PANTHER" id="PTHR31942">
    <property type="entry name" value="MLO-LIKE PROTEIN 1"/>
    <property type="match status" value="1"/>
</dbReference>
<evidence type="ECO:0000313" key="11">
    <source>
        <dbReference type="Proteomes" id="UP001141552"/>
    </source>
</evidence>
<organism evidence="10 11">
    <name type="scientific">Turnera subulata</name>
    <dbReference type="NCBI Taxonomy" id="218843"/>
    <lineage>
        <taxon>Eukaryota</taxon>
        <taxon>Viridiplantae</taxon>
        <taxon>Streptophyta</taxon>
        <taxon>Embryophyta</taxon>
        <taxon>Tracheophyta</taxon>
        <taxon>Spermatophyta</taxon>
        <taxon>Magnoliopsida</taxon>
        <taxon>eudicotyledons</taxon>
        <taxon>Gunneridae</taxon>
        <taxon>Pentapetalae</taxon>
        <taxon>rosids</taxon>
        <taxon>fabids</taxon>
        <taxon>Malpighiales</taxon>
        <taxon>Passifloraceae</taxon>
        <taxon>Turnera</taxon>
    </lineage>
</organism>
<feature type="transmembrane region" description="Helical" evidence="9">
    <location>
        <begin position="279"/>
        <end position="301"/>
    </location>
</feature>
<dbReference type="InterPro" id="IPR004326">
    <property type="entry name" value="Mlo"/>
</dbReference>
<dbReference type="Pfam" id="PF03094">
    <property type="entry name" value="Mlo"/>
    <property type="match status" value="1"/>
</dbReference>
<comment type="caution">
    <text evidence="10">The sequence shown here is derived from an EMBL/GenBank/DDBJ whole genome shotgun (WGS) entry which is preliminary data.</text>
</comment>
<dbReference type="GO" id="GO:0005516">
    <property type="term" value="F:calmodulin binding"/>
    <property type="evidence" value="ECO:0007669"/>
    <property type="project" value="UniProtKB-KW"/>
</dbReference>
<evidence type="ECO:0000313" key="10">
    <source>
        <dbReference type="EMBL" id="KAJ4839702.1"/>
    </source>
</evidence>
<feature type="transmembrane region" description="Helical" evidence="9">
    <location>
        <begin position="254"/>
        <end position="273"/>
    </location>
</feature>
<dbReference type="AlphaFoldDB" id="A0A9Q0JFZ3"/>
<evidence type="ECO:0000256" key="7">
    <source>
        <dbReference type="ARBA" id="ARBA00023265"/>
    </source>
</evidence>
<dbReference type="GO" id="GO:0006952">
    <property type="term" value="P:defense response"/>
    <property type="evidence" value="ECO:0007669"/>
    <property type="project" value="UniProtKB-KW"/>
</dbReference>
<keyword evidence="3 8" id="KW-0812">Transmembrane</keyword>
<comment type="function">
    <text evidence="8">May be involved in modulation of pathogen defense and leaf cell death.</text>
</comment>
<protein>
    <recommendedName>
        <fullName evidence="8">MLO-like protein</fullName>
    </recommendedName>
</protein>
<evidence type="ECO:0000256" key="8">
    <source>
        <dbReference type="RuleBase" id="RU280816"/>
    </source>
</evidence>
<evidence type="ECO:0000256" key="5">
    <source>
        <dbReference type="ARBA" id="ARBA00022989"/>
    </source>
</evidence>
<feature type="transmembrane region" description="Helical" evidence="9">
    <location>
        <begin position="128"/>
        <end position="149"/>
    </location>
</feature>